<proteinExistence type="predicted"/>
<dbReference type="EMBL" id="VFJB01000007">
    <property type="protein sequence ID" value="KAA0257557.1"/>
    <property type="molecule type" value="Genomic_DNA"/>
</dbReference>
<gene>
    <name evidence="1" type="ORF">FHQ18_09450</name>
</gene>
<organism evidence="1 2">
    <name type="scientific">Deferribacter autotrophicus</name>
    <dbReference type="NCBI Taxonomy" id="500465"/>
    <lineage>
        <taxon>Bacteria</taxon>
        <taxon>Pseudomonadati</taxon>
        <taxon>Deferribacterota</taxon>
        <taxon>Deferribacteres</taxon>
        <taxon>Deferribacterales</taxon>
        <taxon>Deferribacteraceae</taxon>
        <taxon>Deferribacter</taxon>
    </lineage>
</organism>
<keyword evidence="2" id="KW-1185">Reference proteome</keyword>
<comment type="caution">
    <text evidence="1">The sequence shown here is derived from an EMBL/GenBank/DDBJ whole genome shotgun (WGS) entry which is preliminary data.</text>
</comment>
<sequence>METKKVKVKYIKTKDFTQKFVNGAYGGLNLNGLVTLKFYYEDLTLPESVELDVDEKTGLVEESKINKQEFDGERRVEIELIMTPDKAREIAQFILDVVEGKIFKDKE</sequence>
<reference evidence="1 2" key="1">
    <citation type="submission" date="2019-06" db="EMBL/GenBank/DDBJ databases">
        <title>Genomic insights into carbon and energy metabolism of Deferribacter autotrophicus revealed new metabolic traits in the phylum Deferribacteres.</title>
        <authorList>
            <person name="Slobodkin A.I."/>
            <person name="Slobodkina G.B."/>
            <person name="Allioux M."/>
            <person name="Alain K."/>
            <person name="Jebbar M."/>
            <person name="Shadrin V."/>
            <person name="Kublanov I.V."/>
            <person name="Toshchakov S.V."/>
            <person name="Bonch-Osmolovskaya E.A."/>
        </authorList>
    </citation>
    <scope>NUCLEOTIDE SEQUENCE [LARGE SCALE GENOMIC DNA]</scope>
    <source>
        <strain evidence="1 2">SL50</strain>
    </source>
</reference>
<accession>A0A5A8F700</accession>
<protein>
    <submittedName>
        <fullName evidence="1">Uncharacterized protein</fullName>
    </submittedName>
</protein>
<evidence type="ECO:0000313" key="2">
    <source>
        <dbReference type="Proteomes" id="UP000322876"/>
    </source>
</evidence>
<dbReference type="Proteomes" id="UP000322876">
    <property type="component" value="Unassembled WGS sequence"/>
</dbReference>
<name>A0A5A8F700_9BACT</name>
<dbReference type="AlphaFoldDB" id="A0A5A8F700"/>
<dbReference type="RefSeq" id="WP_149266938.1">
    <property type="nucleotide sequence ID" value="NZ_VFJB01000007.1"/>
</dbReference>
<evidence type="ECO:0000313" key="1">
    <source>
        <dbReference type="EMBL" id="KAA0257557.1"/>
    </source>
</evidence>